<dbReference type="Gene3D" id="3.10.350.10">
    <property type="entry name" value="LysM domain"/>
    <property type="match status" value="1"/>
</dbReference>
<feature type="compositionally biased region" description="Basic and acidic residues" evidence="2">
    <location>
        <begin position="325"/>
        <end position="339"/>
    </location>
</feature>
<dbReference type="Gene3D" id="1.20.58.2200">
    <property type="match status" value="1"/>
</dbReference>
<feature type="compositionally biased region" description="Low complexity" evidence="2">
    <location>
        <begin position="176"/>
        <end position="206"/>
    </location>
</feature>
<evidence type="ECO:0000313" key="4">
    <source>
        <dbReference type="EMBL" id="SMP54525.1"/>
    </source>
</evidence>
<feature type="region of interest" description="Disordered" evidence="2">
    <location>
        <begin position="714"/>
        <end position="803"/>
    </location>
</feature>
<evidence type="ECO:0000256" key="1">
    <source>
        <dbReference type="SAM" id="Coils"/>
    </source>
</evidence>
<feature type="region of interest" description="Disordered" evidence="2">
    <location>
        <begin position="931"/>
        <end position="950"/>
    </location>
</feature>
<dbReference type="Proteomes" id="UP001158049">
    <property type="component" value="Unassembled WGS sequence"/>
</dbReference>
<feature type="compositionally biased region" description="Low complexity" evidence="2">
    <location>
        <begin position="747"/>
        <end position="763"/>
    </location>
</feature>
<reference evidence="4 5" key="1">
    <citation type="submission" date="2017-05" db="EMBL/GenBank/DDBJ databases">
        <authorList>
            <person name="Varghese N."/>
            <person name="Submissions S."/>
        </authorList>
    </citation>
    <scope>NUCLEOTIDE SEQUENCE [LARGE SCALE GENOMIC DNA]</scope>
    <source>
        <strain evidence="4 5">DSM 26001</strain>
    </source>
</reference>
<evidence type="ECO:0000259" key="3">
    <source>
        <dbReference type="PROSITE" id="PS51782"/>
    </source>
</evidence>
<comment type="caution">
    <text evidence="4">The sequence shown here is derived from an EMBL/GenBank/DDBJ whole genome shotgun (WGS) entry which is preliminary data.</text>
</comment>
<keyword evidence="1" id="KW-0175">Coiled coil</keyword>
<evidence type="ECO:0000313" key="5">
    <source>
        <dbReference type="Proteomes" id="UP001158049"/>
    </source>
</evidence>
<feature type="region of interest" description="Disordered" evidence="2">
    <location>
        <begin position="176"/>
        <end position="215"/>
    </location>
</feature>
<dbReference type="EMBL" id="FXUL01000004">
    <property type="protein sequence ID" value="SMP54525.1"/>
    <property type="molecule type" value="Genomic_DNA"/>
</dbReference>
<dbReference type="InterPro" id="IPR020011">
    <property type="entry name" value="FimV_C"/>
</dbReference>
<name>A0ABY1Q008_9BURK</name>
<dbReference type="Pfam" id="PF25800">
    <property type="entry name" value="FimV_N"/>
    <property type="match status" value="1"/>
</dbReference>
<gene>
    <name evidence="4" type="ORF">SAMN06295970_10431</name>
</gene>
<feature type="domain" description="LysM" evidence="3">
    <location>
        <begin position="211"/>
        <end position="266"/>
    </location>
</feature>
<sequence length="950" mass="96776">MPKKTTEKDTGKPHSRAWKALGAAVVSAAMLGSAGAAGLGQLTVLSSLGQPLLAEIELTSVSRDEAGNVSVRLAPASAFRQANIDYNPSLANLRFAIEQRGNRQIVRITSSQPVNEPFVDVLLEVNSNGSRLLREYVVLLDPAGTRRAQPAETAPAPAGNPTAAAAAATAAAAAATSTPAAPARRQAPAASAPAAPAPASSSSADAGAGGNTYPVKRGDTLAEIAGQVKPEGVSLDQMLVALQRANPNAFVGDNINRLRSGQILTVPGAEAARAVPSGEARRIVVAQSADFNNYRNRLAGQVAGAGSGQGEGGQLASGKITAKVEEQRNPAGDSRDRLQVSRSGAPAGANAEERIAQEKALAEANSRVRELEKTVGDLQRLLEIRNRDLAARQNQAAAVAGTAATTPAAPAATVAPAASPAPAAEAPAPAATAPAPAPAAVTAAPAQPAPAAGDAAPKPAKPRPVAVTPPAAEPSLLEDLTGNPVVLGASALLLALLAALGISRSRKAKKAKSLGGASILPTSTLKTNTLFGAAGGQSVDTSNSVFNSNFSPSASQLDTNEVDPVAEADVYIAYGRDAQAEEILKEALRTQPDRTAVRGKLLEIYSSRKDLRAFETTATELFSLTKGEGEEWAQAATLGSALDPANPLYASAKKPVDAAGPGMSTGAAATAAAVGAAGIGAAALAAAPHAHNEDHDNDLDFDGLLSATKQVDDTPHELKLDDTPPPAQAQSQAQVDEAATPATDSIVATDLPDDAPLAASTAPAPVPAEPEPASNLLDFDFDLDSFGKTTPPVAPAAPADSTLDEHADSRLMDFRLDDDDVPAATPGVPASQHGEPADDESFALLDPEPDATQPHPATLADQPTPVDFDLSGISLDLDSHGADSEALQDVPTLGEHAYSNTAEMATKLDLASAYQEIGDREGARELLEEVIRGGDTEQSEKARGLLEKLA</sequence>
<dbReference type="NCBIfam" id="TIGR03505">
    <property type="entry name" value="FimV_core"/>
    <property type="match status" value="1"/>
</dbReference>
<organism evidence="4 5">
    <name type="scientific">Noviherbaspirillum suwonense</name>
    <dbReference type="NCBI Taxonomy" id="1224511"/>
    <lineage>
        <taxon>Bacteria</taxon>
        <taxon>Pseudomonadati</taxon>
        <taxon>Pseudomonadota</taxon>
        <taxon>Betaproteobacteria</taxon>
        <taxon>Burkholderiales</taxon>
        <taxon>Oxalobacteraceae</taxon>
        <taxon>Noviherbaspirillum</taxon>
    </lineage>
</organism>
<dbReference type="InterPro" id="IPR018392">
    <property type="entry name" value="LysM"/>
</dbReference>
<dbReference type="InterPro" id="IPR038440">
    <property type="entry name" value="FimV_C_sf"/>
</dbReference>
<dbReference type="NCBIfam" id="TIGR03504">
    <property type="entry name" value="FimV_Cterm"/>
    <property type="match status" value="1"/>
</dbReference>
<dbReference type="InterPro" id="IPR020012">
    <property type="entry name" value="LysM_FimV"/>
</dbReference>
<dbReference type="PROSITE" id="PS51782">
    <property type="entry name" value="LYSM"/>
    <property type="match status" value="1"/>
</dbReference>
<evidence type="ECO:0000256" key="2">
    <source>
        <dbReference type="SAM" id="MobiDB-lite"/>
    </source>
</evidence>
<feature type="region of interest" description="Disordered" evidence="2">
    <location>
        <begin position="325"/>
        <end position="352"/>
    </location>
</feature>
<dbReference type="InterPro" id="IPR057840">
    <property type="entry name" value="FimV_N"/>
</dbReference>
<feature type="region of interest" description="Disordered" evidence="2">
    <location>
        <begin position="422"/>
        <end position="470"/>
    </location>
</feature>
<protein>
    <submittedName>
        <fullName evidence="4">Pilus assembly protein FimV</fullName>
    </submittedName>
</protein>
<feature type="coiled-coil region" evidence="1">
    <location>
        <begin position="354"/>
        <end position="381"/>
    </location>
</feature>
<proteinExistence type="predicted"/>
<dbReference type="RefSeq" id="WP_283441605.1">
    <property type="nucleotide sequence ID" value="NZ_FXUL01000004.1"/>
</dbReference>
<accession>A0ABY1Q008</accession>
<keyword evidence="5" id="KW-1185">Reference proteome</keyword>
<feature type="region of interest" description="Disordered" evidence="2">
    <location>
        <begin position="817"/>
        <end position="863"/>
    </location>
</feature>
<dbReference type="InterPro" id="IPR036779">
    <property type="entry name" value="LysM_dom_sf"/>
</dbReference>